<name>A0A1G9MNK8_9ACTN</name>
<evidence type="ECO:0000313" key="3">
    <source>
        <dbReference type="Proteomes" id="UP000198683"/>
    </source>
</evidence>
<evidence type="ECO:0000256" key="1">
    <source>
        <dbReference type="SAM" id="MobiDB-lite"/>
    </source>
</evidence>
<dbReference type="EMBL" id="FNFB01000028">
    <property type="protein sequence ID" value="SDL75235.1"/>
    <property type="molecule type" value="Genomic_DNA"/>
</dbReference>
<dbReference type="RefSeq" id="WP_090772139.1">
    <property type="nucleotide sequence ID" value="NZ_FNFB01000028.1"/>
</dbReference>
<evidence type="ECO:0000313" key="2">
    <source>
        <dbReference type="EMBL" id="SDL75235.1"/>
    </source>
</evidence>
<keyword evidence="3" id="KW-1185">Reference proteome</keyword>
<dbReference type="STRING" id="683260.SAMN05421874_12895"/>
<sequence length="108" mass="12366">MAKGKLPEQQQPGEGQREFHERRRPWGAMVHAGTEVKTCRSRIGSAVEMLRGQLNGPSSYPIPVSQRARVEEWEQLLSRVLSDLEAVDVDAWKPQIREEITYRPEGQQ</sequence>
<dbReference type="AlphaFoldDB" id="A0A1G9MNK8"/>
<accession>A0A1G9MNK8</accession>
<proteinExistence type="predicted"/>
<dbReference type="Proteomes" id="UP000198683">
    <property type="component" value="Unassembled WGS sequence"/>
</dbReference>
<reference evidence="2 3" key="1">
    <citation type="submission" date="2016-10" db="EMBL/GenBank/DDBJ databases">
        <authorList>
            <person name="de Groot N.N."/>
        </authorList>
    </citation>
    <scope>NUCLEOTIDE SEQUENCE [LARGE SCALE GENOMIC DNA]</scope>
    <source>
        <strain evidence="2 3">CGMCC 4.5681</strain>
    </source>
</reference>
<dbReference type="OrthoDB" id="9976234at2"/>
<feature type="region of interest" description="Disordered" evidence="1">
    <location>
        <begin position="1"/>
        <end position="27"/>
    </location>
</feature>
<organism evidence="2 3">
    <name type="scientific">Nonomuraea maritima</name>
    <dbReference type="NCBI Taxonomy" id="683260"/>
    <lineage>
        <taxon>Bacteria</taxon>
        <taxon>Bacillati</taxon>
        <taxon>Actinomycetota</taxon>
        <taxon>Actinomycetes</taxon>
        <taxon>Streptosporangiales</taxon>
        <taxon>Streptosporangiaceae</taxon>
        <taxon>Nonomuraea</taxon>
    </lineage>
</organism>
<protein>
    <submittedName>
        <fullName evidence="2">Uncharacterized protein</fullName>
    </submittedName>
</protein>
<gene>
    <name evidence="2" type="ORF">SAMN05421874_12895</name>
</gene>